<reference evidence="2 3" key="1">
    <citation type="submission" date="2023-01" db="EMBL/GenBank/DDBJ databases">
        <title>Analysis of 21 Apiospora genomes using comparative genomics revels a genus with tremendous synthesis potential of carbohydrate active enzymes and secondary metabolites.</title>
        <authorList>
            <person name="Sorensen T."/>
        </authorList>
    </citation>
    <scope>NUCLEOTIDE SEQUENCE [LARGE SCALE GENOMIC DNA]</scope>
    <source>
        <strain evidence="2 3">CBS 117206</strain>
    </source>
</reference>
<evidence type="ECO:0000313" key="2">
    <source>
        <dbReference type="EMBL" id="KAK8133119.1"/>
    </source>
</evidence>
<organism evidence="2 3">
    <name type="scientific">Apiospora kogelbergensis</name>
    <dbReference type="NCBI Taxonomy" id="1337665"/>
    <lineage>
        <taxon>Eukaryota</taxon>
        <taxon>Fungi</taxon>
        <taxon>Dikarya</taxon>
        <taxon>Ascomycota</taxon>
        <taxon>Pezizomycotina</taxon>
        <taxon>Sordariomycetes</taxon>
        <taxon>Xylariomycetidae</taxon>
        <taxon>Amphisphaeriales</taxon>
        <taxon>Apiosporaceae</taxon>
        <taxon>Apiospora</taxon>
    </lineage>
</organism>
<accession>A0AAW0REE6</accession>
<name>A0AAW0REE6_9PEZI</name>
<keyword evidence="3" id="KW-1185">Reference proteome</keyword>
<proteinExistence type="predicted"/>
<dbReference type="Proteomes" id="UP001392437">
    <property type="component" value="Unassembled WGS sequence"/>
</dbReference>
<protein>
    <recommendedName>
        <fullName evidence="1">Heterokaryon incompatibility domain-containing protein</fullName>
    </recommendedName>
</protein>
<feature type="domain" description="Heterokaryon incompatibility" evidence="1">
    <location>
        <begin position="287"/>
        <end position="457"/>
    </location>
</feature>
<dbReference type="AlphaFoldDB" id="A0AAW0REE6"/>
<dbReference type="InterPro" id="IPR010730">
    <property type="entry name" value="HET"/>
</dbReference>
<gene>
    <name evidence="2" type="ORF">PG999_001292</name>
</gene>
<sequence length="779" mass="87264">MQQESVDGPLGLAIEALVGGPSTSAKYLRALQNLFRVLRFEDDGKVDEEAKLPAIFTPPQHQVMRLLAEWWTGRDADYELEYVKSVIFAYALCFDDGEDVESQEESQALLEDLVPETDLELLQSIGNRIDNDDSWIRDLVSQKLSEREDETDAISDVSTYHSELYTLFLLELGDRGIQEPHLRLEFIKSASVVAAAERIGYAWLENIVIGQGSNGQDVVIDFGSDPNGKLRDYRQGIPVTFDPCHWLKLERPSGAVAAKLDGLPHYVWDIEKRKTVQMDSLLPGAKYSIISHTWGRWREEAGIRVNGVPWLVPVISRYDVRDIPQMISDAGFNEPYVWMDLLCIPQEMEVQWQSEICKQELPRQAEIFRNASTAVVWLADVDSWTGMESAVASLSFQYLSRASMPGYERSVDIGLAQKAIEKEAQESTGLWITNSTDGRDVKASPAGWFTSLWTLQECIIRPDMVLLDRRWRPLVAGQRFLLDLDSLTALVIQCAGLQMDDIARGPAEIDRLWTVARIANLYYANQLTPLLVGRSRSSTSSRAPAIMSVIGATEWFKGQTLQQFQTPRQVEDMVCGLYPLEFVCEVREKVGPSFFMCQTEIATSRQAVSGASGEPVLQTLKGTMLPFMPIPEAQSHLGSYVKMTVKGLPGHPSVSSWEILGDGRVHLTEVAIMASNAGTESFKLRPLRCMILCNDPRDNKKTMAEFREDFVLQDWVAMFGGEAYALCVATSGTMVHGIIIHRLESTMSFVRAGTFETLDTLEMLSIQTPPTTGVDWYVV</sequence>
<dbReference type="EMBL" id="JAQQWP010000001">
    <property type="protein sequence ID" value="KAK8133119.1"/>
    <property type="molecule type" value="Genomic_DNA"/>
</dbReference>
<evidence type="ECO:0000313" key="3">
    <source>
        <dbReference type="Proteomes" id="UP001392437"/>
    </source>
</evidence>
<comment type="caution">
    <text evidence="2">The sequence shown here is derived from an EMBL/GenBank/DDBJ whole genome shotgun (WGS) entry which is preliminary data.</text>
</comment>
<dbReference type="Pfam" id="PF06985">
    <property type="entry name" value="HET"/>
    <property type="match status" value="1"/>
</dbReference>
<evidence type="ECO:0000259" key="1">
    <source>
        <dbReference type="Pfam" id="PF06985"/>
    </source>
</evidence>